<name>A0A8S1TW87_9CILI</name>
<keyword evidence="2" id="KW-0812">Transmembrane</keyword>
<accession>A0A8S1TW87</accession>
<evidence type="ECO:0000313" key="4">
    <source>
        <dbReference type="Proteomes" id="UP000689195"/>
    </source>
</evidence>
<evidence type="ECO:0008006" key="5">
    <source>
        <dbReference type="Google" id="ProtNLM"/>
    </source>
</evidence>
<proteinExistence type="predicted"/>
<evidence type="ECO:0000313" key="3">
    <source>
        <dbReference type="EMBL" id="CAD8155727.1"/>
    </source>
</evidence>
<dbReference type="AlphaFoldDB" id="A0A8S1TW87"/>
<keyword evidence="4" id="KW-1185">Reference proteome</keyword>
<gene>
    <name evidence="3" type="ORF">PPENT_87.1.T0270262</name>
</gene>
<dbReference type="OrthoDB" id="287591at2759"/>
<dbReference type="Proteomes" id="UP000689195">
    <property type="component" value="Unassembled WGS sequence"/>
</dbReference>
<keyword evidence="2" id="KW-0472">Membrane</keyword>
<protein>
    <recommendedName>
        <fullName evidence="5">Transmembrane protein</fullName>
    </recommendedName>
</protein>
<reference evidence="3" key="1">
    <citation type="submission" date="2021-01" db="EMBL/GenBank/DDBJ databases">
        <authorList>
            <consortium name="Genoscope - CEA"/>
            <person name="William W."/>
        </authorList>
    </citation>
    <scope>NUCLEOTIDE SEQUENCE</scope>
</reference>
<evidence type="ECO:0000256" key="1">
    <source>
        <dbReference type="SAM" id="Coils"/>
    </source>
</evidence>
<dbReference type="EMBL" id="CAJJDO010000027">
    <property type="protein sequence ID" value="CAD8155727.1"/>
    <property type="molecule type" value="Genomic_DNA"/>
</dbReference>
<sequence length="572" mass="68639">MNDIAQTGKSQASAQDIHSKIESQFLQRYAHYLIGDEFDSFLTPSFVHMLHILDSKKVSCEQLINYKTQQINNQNTESQVFFALRNFTFNSFSLMFDQKLENTNVYTKEEYFRSIRTTQDQANRRHQFVHNPSNSFNQDKQEQHQHNFYELYSNKLAKDQGDILQGEIVIFETRIKYPATKAKQLCYEIKLKIDNLFKSTTRQHQIIRSEYIPYLEEYKYPTIVLIILYNGDVNLDFSKLLQMNQITINRKQFALKVKVYFISKLSLFSHFREVNNQQKTECITDKVVTFYDMNRVRQRRQKVLKEIEIIKKQAQANQNKKKKEQYWKWSITTGFCVVAAIYLLICLSYFQNSLIVFYIFYIYKLVRKYMQRYIQQQNQQAYLIHQRRLSDIKQRKSSLPKLDKTFDSYKQNRYIAARKQEINRWEGIMKQNKKLLHKLNNVESTFQKSVKLIKNIFVFKIINSSIELKENRKKENARMHIKLQQITSTYDKSNSKTSPRAVKTLPKYLNNQEKSLNVKPIKNFKFQNQGYQRHKSLQQPQKEETKIRNIIQQYQQVLDKILPLIKQEKLNK</sequence>
<feature type="transmembrane region" description="Helical" evidence="2">
    <location>
        <begin position="349"/>
        <end position="366"/>
    </location>
</feature>
<evidence type="ECO:0000256" key="2">
    <source>
        <dbReference type="SAM" id="Phobius"/>
    </source>
</evidence>
<feature type="coiled-coil region" evidence="1">
    <location>
        <begin position="293"/>
        <end position="324"/>
    </location>
</feature>
<comment type="caution">
    <text evidence="3">The sequence shown here is derived from an EMBL/GenBank/DDBJ whole genome shotgun (WGS) entry which is preliminary data.</text>
</comment>
<organism evidence="3 4">
    <name type="scientific">Paramecium pentaurelia</name>
    <dbReference type="NCBI Taxonomy" id="43138"/>
    <lineage>
        <taxon>Eukaryota</taxon>
        <taxon>Sar</taxon>
        <taxon>Alveolata</taxon>
        <taxon>Ciliophora</taxon>
        <taxon>Intramacronucleata</taxon>
        <taxon>Oligohymenophorea</taxon>
        <taxon>Peniculida</taxon>
        <taxon>Parameciidae</taxon>
        <taxon>Paramecium</taxon>
    </lineage>
</organism>
<keyword evidence="1" id="KW-0175">Coiled coil</keyword>
<keyword evidence="2" id="KW-1133">Transmembrane helix</keyword>